<dbReference type="EMBL" id="CM008976">
    <property type="protein sequence ID" value="PNW72805.1"/>
    <property type="molecule type" value="Genomic_DNA"/>
</dbReference>
<dbReference type="Gramene" id="PNW72805">
    <property type="protein sequence ID" value="PNW72805"/>
    <property type="gene ID" value="CHLRE_15g643500v5"/>
</dbReference>
<gene>
    <name evidence="2" type="ORF">CHLRE_15g643500v5</name>
</gene>
<dbReference type="OrthoDB" id="537650at2759"/>
<reference evidence="2 3" key="1">
    <citation type="journal article" date="2007" name="Science">
        <title>The Chlamydomonas genome reveals the evolution of key animal and plant functions.</title>
        <authorList>
            <person name="Merchant S.S."/>
            <person name="Prochnik S.E."/>
            <person name="Vallon O."/>
            <person name="Harris E.H."/>
            <person name="Karpowicz S.J."/>
            <person name="Witman G.B."/>
            <person name="Terry A."/>
            <person name="Salamov A."/>
            <person name="Fritz-Laylin L.K."/>
            <person name="Marechal-Drouard L."/>
            <person name="Marshall W.F."/>
            <person name="Qu L.H."/>
            <person name="Nelson D.R."/>
            <person name="Sanderfoot A.A."/>
            <person name="Spalding M.H."/>
            <person name="Kapitonov V.V."/>
            <person name="Ren Q."/>
            <person name="Ferris P."/>
            <person name="Lindquist E."/>
            <person name="Shapiro H."/>
            <person name="Lucas S.M."/>
            <person name="Grimwood J."/>
            <person name="Schmutz J."/>
            <person name="Cardol P."/>
            <person name="Cerutti H."/>
            <person name="Chanfreau G."/>
            <person name="Chen C.L."/>
            <person name="Cognat V."/>
            <person name="Croft M.T."/>
            <person name="Dent R."/>
            <person name="Dutcher S."/>
            <person name="Fernandez E."/>
            <person name="Fukuzawa H."/>
            <person name="Gonzalez-Ballester D."/>
            <person name="Gonzalez-Halphen D."/>
            <person name="Hallmann A."/>
            <person name="Hanikenne M."/>
            <person name="Hippler M."/>
            <person name="Inwood W."/>
            <person name="Jabbari K."/>
            <person name="Kalanon M."/>
            <person name="Kuras R."/>
            <person name="Lefebvre P.A."/>
            <person name="Lemaire S.D."/>
            <person name="Lobanov A.V."/>
            <person name="Lohr M."/>
            <person name="Manuell A."/>
            <person name="Meier I."/>
            <person name="Mets L."/>
            <person name="Mittag M."/>
            <person name="Mittelmeier T."/>
            <person name="Moroney J.V."/>
            <person name="Moseley J."/>
            <person name="Napoli C."/>
            <person name="Nedelcu A.M."/>
            <person name="Niyogi K."/>
            <person name="Novoselov S.V."/>
            <person name="Paulsen I.T."/>
            <person name="Pazour G."/>
            <person name="Purton S."/>
            <person name="Ral J.P."/>
            <person name="Riano-Pachon D.M."/>
            <person name="Riekhof W."/>
            <person name="Rymarquis L."/>
            <person name="Schroda M."/>
            <person name="Stern D."/>
            <person name="Umen J."/>
            <person name="Willows R."/>
            <person name="Wilson N."/>
            <person name="Zimmer S.L."/>
            <person name="Allmer J."/>
            <person name="Balk J."/>
            <person name="Bisova K."/>
            <person name="Chen C.J."/>
            <person name="Elias M."/>
            <person name="Gendler K."/>
            <person name="Hauser C."/>
            <person name="Lamb M.R."/>
            <person name="Ledford H."/>
            <person name="Long J.C."/>
            <person name="Minagawa J."/>
            <person name="Page M.D."/>
            <person name="Pan J."/>
            <person name="Pootakham W."/>
            <person name="Roje S."/>
            <person name="Rose A."/>
            <person name="Stahlberg E."/>
            <person name="Terauchi A.M."/>
            <person name="Yang P."/>
            <person name="Ball S."/>
            <person name="Bowler C."/>
            <person name="Dieckmann C.L."/>
            <person name="Gladyshev V.N."/>
            <person name="Green P."/>
            <person name="Jorgensen R."/>
            <person name="Mayfield S."/>
            <person name="Mueller-Roeber B."/>
            <person name="Rajamani S."/>
            <person name="Sayre R.T."/>
            <person name="Brokstein P."/>
            <person name="Dubchak I."/>
            <person name="Goodstein D."/>
            <person name="Hornick L."/>
            <person name="Huang Y.W."/>
            <person name="Jhaveri J."/>
            <person name="Luo Y."/>
            <person name="Martinez D."/>
            <person name="Ngau W.C."/>
            <person name="Otillar B."/>
            <person name="Poliakov A."/>
            <person name="Porter A."/>
            <person name="Szajkowski L."/>
            <person name="Werner G."/>
            <person name="Zhou K."/>
            <person name="Grigoriev I.V."/>
            <person name="Rokhsar D.S."/>
            <person name="Grossman A.R."/>
        </authorList>
    </citation>
    <scope>NUCLEOTIDE SEQUENCE [LARGE SCALE GENOMIC DNA]</scope>
    <source>
        <strain evidence="3">CC-503</strain>
    </source>
</reference>
<dbReference type="RefSeq" id="XP_042916566.1">
    <property type="nucleotide sequence ID" value="XM_043070713.1"/>
</dbReference>
<dbReference type="AlphaFoldDB" id="A0A2K3CWZ8"/>
<name>A0A2K3CWZ8_CHLRE</name>
<protein>
    <submittedName>
        <fullName evidence="2">Uncharacterized protein</fullName>
    </submittedName>
</protein>
<dbReference type="GeneID" id="5726265"/>
<dbReference type="KEGG" id="cre:CHLRE_15g643500v5"/>
<feature type="region of interest" description="Disordered" evidence="1">
    <location>
        <begin position="672"/>
        <end position="702"/>
    </location>
</feature>
<organism evidence="2 3">
    <name type="scientific">Chlamydomonas reinhardtii</name>
    <name type="common">Chlamydomonas smithii</name>
    <dbReference type="NCBI Taxonomy" id="3055"/>
    <lineage>
        <taxon>Eukaryota</taxon>
        <taxon>Viridiplantae</taxon>
        <taxon>Chlorophyta</taxon>
        <taxon>core chlorophytes</taxon>
        <taxon>Chlorophyceae</taxon>
        <taxon>CS clade</taxon>
        <taxon>Chlamydomonadales</taxon>
        <taxon>Chlamydomonadaceae</taxon>
        <taxon>Chlamydomonas</taxon>
    </lineage>
</organism>
<evidence type="ECO:0000256" key="1">
    <source>
        <dbReference type="SAM" id="MobiDB-lite"/>
    </source>
</evidence>
<proteinExistence type="predicted"/>
<dbReference type="InParanoid" id="A0A2K3CWZ8"/>
<evidence type="ECO:0000313" key="2">
    <source>
        <dbReference type="EMBL" id="PNW72805.1"/>
    </source>
</evidence>
<evidence type="ECO:0000313" key="3">
    <source>
        <dbReference type="Proteomes" id="UP000006906"/>
    </source>
</evidence>
<keyword evidence="3" id="KW-1185">Reference proteome</keyword>
<dbReference type="Proteomes" id="UP000006906">
    <property type="component" value="Chromosome 15"/>
</dbReference>
<sequence>MGPGSLESSAPTLIPRLTASSVALKEGERVWEICPTQPNWPGASQLYLDSTNIVNSIKSWAEVRCRYVGHPRRSHALPTLFVSGLMKTGKSYTLENLVPAVLAQELSQQGPDHPLKGMTVLRLNCLRLDRQGATALLYSLLETMVGWVEGAGVKVKADAWQVATRVRGDAASSRTRTRAGTAILELLQGLETPVLVLMDELQALLQPLNERGEPDLDGVSYIRDVVLRHILVASPDHVLWAVTGSSMASVWTALAAMPVNGVAPILQLRQVDTPSVWPPGLMAALLDDLEVVWGVRPEDVGPLLERAGSSPALFMTMLEFWVMEGKPADVAAFADTFTYHKLYKEAFREWQLGPAHWTDEERGMLLDLTDPVTGAAAWELHILYPGLQRFLKPHLKQTGEERSYLADPTQRQLLRAVLVDNNGKGGARRRQHCWAGLPVPGLTLAKRDWGWLLLHLGQVADYHLLLLGVGVRPPAEDVIPKDAKGVEELKAMLRDLADKVEPKLPEGSSVASRWEALGIFTMVLGSPHNKGRRSWYQREGRDGKLWSHLDYLVFFLRLSRNVVARWEPREGKEMLSSALLALPTLVDMRVPDLSEVVLAGMSQLAAATVAAAAAAAEREDQMDEAVEAGGGGGGGCGSGYDANRRGGGTVAAPAVYGGGRSSTGAGLVNWRTSSSSGASSSWPRTTLGRSGAPSARHTSRLALPPPAPLHYRVTRLAVAARALFRFAM</sequence>
<accession>A0A2K3CWZ8</accession>
<dbReference type="STRING" id="3055.A0A2K3CWZ8"/>